<dbReference type="AlphaFoldDB" id="A0A7W4NQA1"/>
<accession>A0A7W4NQA1</accession>
<evidence type="ECO:0000313" key="2">
    <source>
        <dbReference type="EMBL" id="MBB2159748.1"/>
    </source>
</evidence>
<organism evidence="2 3">
    <name type="scientific">Gluconacetobacter sacchari</name>
    <dbReference type="NCBI Taxonomy" id="92759"/>
    <lineage>
        <taxon>Bacteria</taxon>
        <taxon>Pseudomonadati</taxon>
        <taxon>Pseudomonadota</taxon>
        <taxon>Alphaproteobacteria</taxon>
        <taxon>Acetobacterales</taxon>
        <taxon>Acetobacteraceae</taxon>
        <taxon>Gluconacetobacter</taxon>
    </lineage>
</organism>
<dbReference type="Proteomes" id="UP000589085">
    <property type="component" value="Unassembled WGS sequence"/>
</dbReference>
<name>A0A7W4NQA1_9PROT</name>
<sequence>MDEMTAVTALEGLIETVAGKHESAAVKSDLALVGSAVSLLTKALLPRLDPSINLSAMDAGLAKAFDGISDTIRAIEGGTVQPAPASDATASGAPAETPQA</sequence>
<evidence type="ECO:0000313" key="3">
    <source>
        <dbReference type="Proteomes" id="UP000589085"/>
    </source>
</evidence>
<comment type="caution">
    <text evidence="2">The sequence shown here is derived from an EMBL/GenBank/DDBJ whole genome shotgun (WGS) entry which is preliminary data.</text>
</comment>
<evidence type="ECO:0000256" key="1">
    <source>
        <dbReference type="SAM" id="MobiDB-lite"/>
    </source>
</evidence>
<protein>
    <submittedName>
        <fullName evidence="2">Uncharacterized protein</fullName>
    </submittedName>
</protein>
<reference evidence="2 3" key="1">
    <citation type="submission" date="2020-04" db="EMBL/GenBank/DDBJ databases">
        <title>Description of novel Gluconacetobacter.</title>
        <authorList>
            <person name="Sombolestani A."/>
        </authorList>
    </citation>
    <scope>NUCLEOTIDE SEQUENCE [LARGE SCALE GENOMIC DNA]</scope>
    <source>
        <strain evidence="2 3">LMG 19747</strain>
    </source>
</reference>
<feature type="region of interest" description="Disordered" evidence="1">
    <location>
        <begin position="79"/>
        <end position="100"/>
    </location>
</feature>
<dbReference type="RefSeq" id="WP_182996596.1">
    <property type="nucleotide sequence ID" value="NZ_JABEQJ010000005.1"/>
</dbReference>
<gene>
    <name evidence="2" type="ORF">HLH48_06090</name>
</gene>
<proteinExistence type="predicted"/>
<dbReference type="EMBL" id="JABEQJ010000005">
    <property type="protein sequence ID" value="MBB2159748.1"/>
    <property type="molecule type" value="Genomic_DNA"/>
</dbReference>